<dbReference type="PANTHER" id="PTHR30603:SF47">
    <property type="entry name" value="RNA POLYMERASE SIGMA FACTOR SIGD, CHLOROPLASTIC"/>
    <property type="match status" value="1"/>
</dbReference>
<evidence type="ECO:0000256" key="3">
    <source>
        <dbReference type="ARBA" id="ARBA00023125"/>
    </source>
</evidence>
<dbReference type="InterPro" id="IPR013325">
    <property type="entry name" value="RNA_pol_sigma_r2"/>
</dbReference>
<dbReference type="GO" id="GO:0006352">
    <property type="term" value="P:DNA-templated transcription initiation"/>
    <property type="evidence" value="ECO:0007669"/>
    <property type="project" value="InterPro"/>
</dbReference>
<dbReference type="InterPro" id="IPR007627">
    <property type="entry name" value="RNA_pol_sigma70_r2"/>
</dbReference>
<dbReference type="PROSITE" id="PS00715">
    <property type="entry name" value="SIGMA70_1"/>
    <property type="match status" value="1"/>
</dbReference>
<keyword evidence="1" id="KW-0805">Transcription regulation</keyword>
<dbReference type="PATRIC" id="fig|86416.3.peg.81"/>
<gene>
    <name evidence="6" type="ORF">Clopa_0089</name>
</gene>
<keyword evidence="4" id="KW-0804">Transcription</keyword>
<dbReference type="KEGG" id="cpas:Clopa_0089"/>
<dbReference type="AlphaFoldDB" id="R4K3T3"/>
<dbReference type="Gene3D" id="1.20.120.1810">
    <property type="match status" value="1"/>
</dbReference>
<dbReference type="InterPro" id="IPR000943">
    <property type="entry name" value="RNA_pol_sigma70"/>
</dbReference>
<keyword evidence="2" id="KW-0731">Sigma factor</keyword>
<keyword evidence="7" id="KW-1185">Reference proteome</keyword>
<dbReference type="RefSeq" id="WP_015613516.1">
    <property type="nucleotide sequence ID" value="NC_021182.1"/>
</dbReference>
<organism evidence="6 7">
    <name type="scientific">Clostridium pasteurianum BC1</name>
    <dbReference type="NCBI Taxonomy" id="86416"/>
    <lineage>
        <taxon>Bacteria</taxon>
        <taxon>Bacillati</taxon>
        <taxon>Bacillota</taxon>
        <taxon>Clostridia</taxon>
        <taxon>Eubacteriales</taxon>
        <taxon>Clostridiaceae</taxon>
        <taxon>Clostridium</taxon>
    </lineage>
</organism>
<proteinExistence type="predicted"/>
<dbReference type="GO" id="GO:0003677">
    <property type="term" value="F:DNA binding"/>
    <property type="evidence" value="ECO:0007669"/>
    <property type="project" value="UniProtKB-KW"/>
</dbReference>
<dbReference type="EMBL" id="CP003261">
    <property type="protein sequence ID" value="AGK95189.1"/>
    <property type="molecule type" value="Genomic_DNA"/>
</dbReference>
<dbReference type="PANTHER" id="PTHR30603">
    <property type="entry name" value="RNA POLYMERASE SIGMA FACTOR RPO"/>
    <property type="match status" value="1"/>
</dbReference>
<name>R4K3T3_CLOPA</name>
<dbReference type="HOGENOM" id="CLU_014793_3_5_9"/>
<dbReference type="InterPro" id="IPR050239">
    <property type="entry name" value="Sigma-70_RNA_pol_init_factors"/>
</dbReference>
<dbReference type="eggNOG" id="COG0568">
    <property type="taxonomic scope" value="Bacteria"/>
</dbReference>
<evidence type="ECO:0000256" key="2">
    <source>
        <dbReference type="ARBA" id="ARBA00023082"/>
    </source>
</evidence>
<dbReference type="NCBIfam" id="TIGR02937">
    <property type="entry name" value="sigma70-ECF"/>
    <property type="match status" value="1"/>
</dbReference>
<evidence type="ECO:0000259" key="5">
    <source>
        <dbReference type="PROSITE" id="PS00715"/>
    </source>
</evidence>
<dbReference type="SUPFAM" id="SSF88659">
    <property type="entry name" value="Sigma3 and sigma4 domains of RNA polymerase sigma factors"/>
    <property type="match status" value="1"/>
</dbReference>
<protein>
    <submittedName>
        <fullName evidence="6">RNA polymerase sigma factor, sigma-70 family</fullName>
    </submittedName>
</protein>
<dbReference type="STRING" id="86416.Clopa_0089"/>
<dbReference type="Proteomes" id="UP000013523">
    <property type="component" value="Chromosome"/>
</dbReference>
<dbReference type="InterPro" id="IPR014284">
    <property type="entry name" value="RNA_pol_sigma-70_dom"/>
</dbReference>
<accession>R4K3T3</accession>
<dbReference type="OrthoDB" id="1779676at2"/>
<dbReference type="Gene3D" id="1.10.10.10">
    <property type="entry name" value="Winged helix-like DNA-binding domain superfamily/Winged helix DNA-binding domain"/>
    <property type="match status" value="1"/>
</dbReference>
<reference evidence="6 7" key="1">
    <citation type="submission" date="2012-01" db="EMBL/GenBank/DDBJ databases">
        <title>Complete sequence of chromosome of Clostridium pasteurianum BC1.</title>
        <authorList>
            <consortium name="US DOE Joint Genome Institute"/>
            <person name="Lucas S."/>
            <person name="Han J."/>
            <person name="Lapidus A."/>
            <person name="Cheng J.-F."/>
            <person name="Goodwin L."/>
            <person name="Pitluck S."/>
            <person name="Peters L."/>
            <person name="Mikhailova N."/>
            <person name="Teshima H."/>
            <person name="Detter J.C."/>
            <person name="Han C."/>
            <person name="Tapia R."/>
            <person name="Land M."/>
            <person name="Hauser L."/>
            <person name="Kyrpides N."/>
            <person name="Ivanova N."/>
            <person name="Pagani I."/>
            <person name="Dunn J."/>
            <person name="Taghavi S."/>
            <person name="Francis A."/>
            <person name="van der Lelie D."/>
            <person name="Woyke T."/>
        </authorList>
    </citation>
    <scope>NUCLEOTIDE SEQUENCE [LARGE SCALE GENOMIC DNA]</scope>
    <source>
        <strain evidence="6 7">BC1</strain>
    </source>
</reference>
<evidence type="ECO:0000313" key="6">
    <source>
        <dbReference type="EMBL" id="AGK95189.1"/>
    </source>
</evidence>
<dbReference type="PRINTS" id="PR00046">
    <property type="entry name" value="SIGMA70FCT"/>
</dbReference>
<evidence type="ECO:0000256" key="1">
    <source>
        <dbReference type="ARBA" id="ARBA00023015"/>
    </source>
</evidence>
<sequence>MSNEELVQLYKKGDKKALNELVKLNERLVYKLSNKFYVEKSNSIDKDDLIQEGFLGLILAADKYRFDIKNSCKFSTYAVYWIYQKINRFVTSKNTNEEASLNIPIGEEDGSELLDYIEGVDYSFENVEEKIYNQELRLELESIMDKALTLKEREILKLHHGWDNNKGMNHNEIGELFSVASSKINYIKKRAYGKLWRTPWGIEKAREVHVYKKKSRKYNYSSVMDDISFEQKYLKDF</sequence>
<evidence type="ECO:0000313" key="7">
    <source>
        <dbReference type="Proteomes" id="UP000013523"/>
    </source>
</evidence>
<dbReference type="SUPFAM" id="SSF88946">
    <property type="entry name" value="Sigma2 domain of RNA polymerase sigma factors"/>
    <property type="match status" value="1"/>
</dbReference>
<keyword evidence="3" id="KW-0238">DNA-binding</keyword>
<dbReference type="GO" id="GO:0016987">
    <property type="term" value="F:sigma factor activity"/>
    <property type="evidence" value="ECO:0007669"/>
    <property type="project" value="UniProtKB-KW"/>
</dbReference>
<feature type="domain" description="RNA polymerase sigma-70" evidence="5">
    <location>
        <begin position="48"/>
        <end position="61"/>
    </location>
</feature>
<dbReference type="InterPro" id="IPR013324">
    <property type="entry name" value="RNA_pol_sigma_r3/r4-like"/>
</dbReference>
<dbReference type="Pfam" id="PF04542">
    <property type="entry name" value="Sigma70_r2"/>
    <property type="match status" value="1"/>
</dbReference>
<evidence type="ECO:0000256" key="4">
    <source>
        <dbReference type="ARBA" id="ARBA00023163"/>
    </source>
</evidence>
<dbReference type="InterPro" id="IPR036388">
    <property type="entry name" value="WH-like_DNA-bd_sf"/>
</dbReference>